<keyword evidence="3" id="KW-1185">Reference proteome</keyword>
<evidence type="ECO:0000313" key="3">
    <source>
        <dbReference type="Proteomes" id="UP000039324"/>
    </source>
</evidence>
<gene>
    <name evidence="2" type="ORF">PBRA_003445</name>
</gene>
<sequence length="501" mass="53735">MLASAASAVPVVGTVAKVADKMDDLENTVRSLRSALGVHGEGERKYYYSKVERGSPLVYDRTNSRTHQAPSILAVGPLNTAKSGLLGTLLGEMGCDPSGHEFDVHQHHTPLTGPYVQCVTCFLRGVAQVNLCGMPALFDSEFEDEFWKHFVAAVNLVVENVGPVSSVVYVDTFHGHDVDPFRNLVGHTFRLSSCTDDDVKRGIYRARFINMLLTDAGYDGVLEVAVECLDPLERLRAPERLSKIQRFNSDVSVRAVDPITNLAHRLMFVGDWNYKGLVDKAQYDLSLAYTLRPTKCIRRTIRLSNVVVDACRAQLGLLQDNRVGRETGHTLPSMNRVAPLHSRSADYLTRPVHVAARARNGTTQRRTTTNSTYGLQTTPTTSSTHGLQTAVTTSRADGIPTAPGIVVVAWALLAAGALKGLARLRAPVPAPASNGALRKIGITAGVAAAAGGLIAIGVNAAKAKSKEIASGKYEDQEPSAGLQVLSSVAMTVACVLAVDMA</sequence>
<accession>A0A0G4J896</accession>
<feature type="compositionally biased region" description="Polar residues" evidence="1">
    <location>
        <begin position="373"/>
        <end position="388"/>
    </location>
</feature>
<reference evidence="2 3" key="1">
    <citation type="submission" date="2015-02" db="EMBL/GenBank/DDBJ databases">
        <authorList>
            <person name="Chooi Y.-H."/>
        </authorList>
    </citation>
    <scope>NUCLEOTIDE SEQUENCE [LARGE SCALE GENOMIC DNA]</scope>
    <source>
        <strain evidence="2">E3</strain>
    </source>
</reference>
<name>A0A0G4J896_PLABS</name>
<dbReference type="EMBL" id="CDSF01000155">
    <property type="protein sequence ID" value="CEP03838.1"/>
    <property type="molecule type" value="Genomic_DNA"/>
</dbReference>
<evidence type="ECO:0000256" key="1">
    <source>
        <dbReference type="SAM" id="MobiDB-lite"/>
    </source>
</evidence>
<feature type="compositionally biased region" description="Low complexity" evidence="1">
    <location>
        <begin position="362"/>
        <end position="372"/>
    </location>
</feature>
<proteinExistence type="predicted"/>
<evidence type="ECO:0000313" key="2">
    <source>
        <dbReference type="EMBL" id="CEP03838.1"/>
    </source>
</evidence>
<dbReference type="AlphaFoldDB" id="A0A0G4J896"/>
<feature type="region of interest" description="Disordered" evidence="1">
    <location>
        <begin position="362"/>
        <end position="388"/>
    </location>
</feature>
<protein>
    <submittedName>
        <fullName evidence="2">Uncharacterized protein</fullName>
    </submittedName>
</protein>
<dbReference type="Proteomes" id="UP000039324">
    <property type="component" value="Unassembled WGS sequence"/>
</dbReference>
<organism evidence="2 3">
    <name type="scientific">Plasmodiophora brassicae</name>
    <name type="common">Clubroot disease agent</name>
    <dbReference type="NCBI Taxonomy" id="37360"/>
    <lineage>
        <taxon>Eukaryota</taxon>
        <taxon>Sar</taxon>
        <taxon>Rhizaria</taxon>
        <taxon>Endomyxa</taxon>
        <taxon>Phytomyxea</taxon>
        <taxon>Plasmodiophorida</taxon>
        <taxon>Plasmodiophoridae</taxon>
        <taxon>Plasmodiophora</taxon>
    </lineage>
</organism>